<sequence length="161" mass="17598">MGARHAVIAGRYLHNTTYTGSASGALHDGGAMSDYTLKRIDDMEAVFAGAFKRARAELGVESFGIQVIDMPPHTDRYPEHDHTHDGQEEVFLPLRGSATVEIDGERHRIDPDTMVRIGSTVKRKLITDAESLRVLIVGGRPGHVYEAPEVSELGAPDPLVR</sequence>
<name>A0A6J4SJE8_9ACTN</name>
<dbReference type="Pfam" id="PF07883">
    <property type="entry name" value="Cupin_2"/>
    <property type="match status" value="1"/>
</dbReference>
<dbReference type="InterPro" id="IPR013096">
    <property type="entry name" value="Cupin_2"/>
</dbReference>
<dbReference type="SUPFAM" id="SSF51182">
    <property type="entry name" value="RmlC-like cupins"/>
    <property type="match status" value="1"/>
</dbReference>
<accession>A0A6J4SJE8</accession>
<evidence type="ECO:0000313" key="2">
    <source>
        <dbReference type="EMBL" id="CAA9501102.1"/>
    </source>
</evidence>
<dbReference type="AlphaFoldDB" id="A0A6J4SJE8"/>
<dbReference type="EMBL" id="CADCVV010000098">
    <property type="protein sequence ID" value="CAA9501102.1"/>
    <property type="molecule type" value="Genomic_DNA"/>
</dbReference>
<evidence type="ECO:0000259" key="1">
    <source>
        <dbReference type="Pfam" id="PF07883"/>
    </source>
</evidence>
<dbReference type="InterPro" id="IPR014710">
    <property type="entry name" value="RmlC-like_jellyroll"/>
</dbReference>
<proteinExistence type="predicted"/>
<reference evidence="2" key="1">
    <citation type="submission" date="2020-02" db="EMBL/GenBank/DDBJ databases">
        <authorList>
            <person name="Meier V. D."/>
        </authorList>
    </citation>
    <scope>NUCLEOTIDE SEQUENCE</scope>
    <source>
        <strain evidence="2">AVDCRST_MAG17</strain>
    </source>
</reference>
<dbReference type="Gene3D" id="2.60.120.10">
    <property type="entry name" value="Jelly Rolls"/>
    <property type="match status" value="1"/>
</dbReference>
<dbReference type="InterPro" id="IPR011051">
    <property type="entry name" value="RmlC_Cupin_sf"/>
</dbReference>
<organism evidence="2">
    <name type="scientific">uncultured Solirubrobacterales bacterium</name>
    <dbReference type="NCBI Taxonomy" id="768556"/>
    <lineage>
        <taxon>Bacteria</taxon>
        <taxon>Bacillati</taxon>
        <taxon>Actinomycetota</taxon>
        <taxon>Thermoleophilia</taxon>
        <taxon>Solirubrobacterales</taxon>
        <taxon>environmental samples</taxon>
    </lineage>
</organism>
<feature type="domain" description="Cupin type-2" evidence="1">
    <location>
        <begin position="68"/>
        <end position="137"/>
    </location>
</feature>
<gene>
    <name evidence="2" type="ORF">AVDCRST_MAG17-1384</name>
</gene>
<protein>
    <recommendedName>
        <fullName evidence="1">Cupin type-2 domain-containing protein</fullName>
    </recommendedName>
</protein>